<organism evidence="3 4">
    <name type="scientific">Allocatelliglobosispora scoriae</name>
    <dbReference type="NCBI Taxonomy" id="643052"/>
    <lineage>
        <taxon>Bacteria</taxon>
        <taxon>Bacillati</taxon>
        <taxon>Actinomycetota</taxon>
        <taxon>Actinomycetes</taxon>
        <taxon>Micromonosporales</taxon>
        <taxon>Micromonosporaceae</taxon>
        <taxon>Allocatelliglobosispora</taxon>
    </lineage>
</organism>
<dbReference type="InterPro" id="IPR013538">
    <property type="entry name" value="ASHA1/2-like_C"/>
</dbReference>
<dbReference type="EMBL" id="JACHMN010000003">
    <property type="protein sequence ID" value="MBB5873529.1"/>
    <property type="molecule type" value="Genomic_DNA"/>
</dbReference>
<gene>
    <name evidence="3" type="ORF">F4553_006963</name>
</gene>
<dbReference type="Proteomes" id="UP000587527">
    <property type="component" value="Unassembled WGS sequence"/>
</dbReference>
<protein>
    <submittedName>
        <fullName evidence="3">Uncharacterized protein YndB with AHSA1/START domain</fullName>
    </submittedName>
</protein>
<dbReference type="RefSeq" id="WP_184844860.1">
    <property type="nucleotide sequence ID" value="NZ_JACHMN010000003.1"/>
</dbReference>
<dbReference type="Pfam" id="PF08327">
    <property type="entry name" value="AHSA1"/>
    <property type="match status" value="1"/>
</dbReference>
<comment type="similarity">
    <text evidence="1">Belongs to the AHA1 family.</text>
</comment>
<evidence type="ECO:0000313" key="3">
    <source>
        <dbReference type="EMBL" id="MBB5873529.1"/>
    </source>
</evidence>
<accession>A0A841C2J8</accession>
<dbReference type="InterPro" id="IPR023393">
    <property type="entry name" value="START-like_dom_sf"/>
</dbReference>
<dbReference type="AlphaFoldDB" id="A0A841C2J8"/>
<evidence type="ECO:0000259" key="2">
    <source>
        <dbReference type="Pfam" id="PF08327"/>
    </source>
</evidence>
<dbReference type="SUPFAM" id="SSF55961">
    <property type="entry name" value="Bet v1-like"/>
    <property type="match status" value="1"/>
</dbReference>
<name>A0A841C2J8_9ACTN</name>
<feature type="domain" description="Activator of Hsp90 ATPase homologue 1/2-like C-terminal" evidence="2">
    <location>
        <begin position="14"/>
        <end position="142"/>
    </location>
</feature>
<proteinExistence type="inferred from homology"/>
<reference evidence="3 4" key="1">
    <citation type="submission" date="2020-08" db="EMBL/GenBank/DDBJ databases">
        <title>Sequencing the genomes of 1000 actinobacteria strains.</title>
        <authorList>
            <person name="Klenk H.-P."/>
        </authorList>
    </citation>
    <scope>NUCLEOTIDE SEQUENCE [LARGE SCALE GENOMIC DNA]</scope>
    <source>
        <strain evidence="3 4">DSM 45362</strain>
    </source>
</reference>
<keyword evidence="4" id="KW-1185">Reference proteome</keyword>
<sequence>MSETGELTYTRVHDASPELLFDCMTTPEHLTRFWGPAGTTTPVDGITVDLRPGGTFATTMVSDADGGSYTMRATYVEVSRPDRLVWVEGDVEGGMRTTITFTDIGQGRTEVVTHQTNVPAAYRSAQARAGFQTSLDRFDHYLAKIKTT</sequence>
<evidence type="ECO:0000256" key="1">
    <source>
        <dbReference type="ARBA" id="ARBA00006817"/>
    </source>
</evidence>
<comment type="caution">
    <text evidence="3">The sequence shown here is derived from an EMBL/GenBank/DDBJ whole genome shotgun (WGS) entry which is preliminary data.</text>
</comment>
<dbReference type="Gene3D" id="3.30.530.20">
    <property type="match status" value="1"/>
</dbReference>
<evidence type="ECO:0000313" key="4">
    <source>
        <dbReference type="Proteomes" id="UP000587527"/>
    </source>
</evidence>